<evidence type="ECO:0000256" key="1">
    <source>
        <dbReference type="ARBA" id="ARBA00004167"/>
    </source>
</evidence>
<dbReference type="GO" id="GO:0016020">
    <property type="term" value="C:membrane"/>
    <property type="evidence" value="ECO:0007669"/>
    <property type="project" value="UniProtKB-SubCell"/>
</dbReference>
<dbReference type="HOGENOM" id="CLU_059167_3_0_0"/>
<dbReference type="PANTHER" id="PTHR42911">
    <property type="entry name" value="MODULATOR OF FTSH PROTEASE HFLC"/>
    <property type="match status" value="1"/>
</dbReference>
<dbReference type="Proteomes" id="UP000002572">
    <property type="component" value="Chromosome"/>
</dbReference>
<evidence type="ECO:0000256" key="2">
    <source>
        <dbReference type="ARBA" id="ARBA00007862"/>
    </source>
</evidence>
<dbReference type="RefSeq" id="WP_013506386.1">
    <property type="nucleotide sequence ID" value="NC_014836.1"/>
</dbReference>
<sequence length="285" mass="33254">MKPVKFFIFPIIIVFGLLAYMSLYIVTFTQSAVVTQLGKPVRTIMEPGLYVKIPFIQEVFYFDRRLLTYDGSTFEMLSRDKKTLVVDNFVQWRITDPLLFMTSVHNEEGARRRIADLIYAEARLEIGSFDFIDVINYNRLEIMRSITSSANEKAQPLGIEIVDMRIKRADLPTENERAVFDRMATEREKIATQYRSEGEEAAARIRADSDRQRAIILAEAYREQEQLRGEGDAEAANIYAEALSRNPQFYRFMRELDLYRASLKENSTIILNEESEFFRSLMDKR</sequence>
<dbReference type="STRING" id="653733.Selin_1778"/>
<keyword evidence="5 7" id="KW-0472">Membrane</keyword>
<evidence type="ECO:0000256" key="3">
    <source>
        <dbReference type="ARBA" id="ARBA00022692"/>
    </source>
</evidence>
<evidence type="ECO:0000259" key="8">
    <source>
        <dbReference type="SMART" id="SM00244"/>
    </source>
</evidence>
<dbReference type="PRINTS" id="PR00721">
    <property type="entry name" value="STOMATIN"/>
</dbReference>
<accession>E6W186</accession>
<protein>
    <recommendedName>
        <fullName evidence="6">Protein HflC</fullName>
    </recommendedName>
</protein>
<dbReference type="Pfam" id="PF01145">
    <property type="entry name" value="Band_7"/>
    <property type="match status" value="1"/>
</dbReference>
<evidence type="ECO:0000313" key="9">
    <source>
        <dbReference type="EMBL" id="ADU66506.1"/>
    </source>
</evidence>
<dbReference type="PIRSF" id="PIRSF005651">
    <property type="entry name" value="HflC"/>
    <property type="match status" value="1"/>
</dbReference>
<reference evidence="9 10" key="1">
    <citation type="submission" date="2010-12" db="EMBL/GenBank/DDBJ databases">
        <title>Complete sequence of Desulfurispirillum indicum S5.</title>
        <authorList>
            <consortium name="US DOE Joint Genome Institute"/>
            <person name="Lucas S."/>
            <person name="Copeland A."/>
            <person name="Lapidus A."/>
            <person name="Cheng J.-F."/>
            <person name="Goodwin L."/>
            <person name="Pitluck S."/>
            <person name="Chertkov O."/>
            <person name="Held B."/>
            <person name="Detter J.C."/>
            <person name="Han C."/>
            <person name="Tapia R."/>
            <person name="Land M."/>
            <person name="Hauser L."/>
            <person name="Kyrpides N."/>
            <person name="Ivanova N."/>
            <person name="Mikhailova N."/>
            <person name="Haggblom M."/>
            <person name="Rauschenbach I."/>
            <person name="Bini E."/>
            <person name="Woyke T."/>
        </authorList>
    </citation>
    <scope>NUCLEOTIDE SEQUENCE [LARGE SCALE GENOMIC DNA]</scope>
    <source>
        <strain evidence="10">ATCC BAA-1389 / DSM 22839 / S5</strain>
    </source>
</reference>
<feature type="transmembrane region" description="Helical" evidence="7">
    <location>
        <begin position="7"/>
        <end position="26"/>
    </location>
</feature>
<dbReference type="Gene3D" id="3.30.479.30">
    <property type="entry name" value="Band 7 domain"/>
    <property type="match status" value="1"/>
</dbReference>
<dbReference type="eggNOG" id="COG0330">
    <property type="taxonomic scope" value="Bacteria"/>
</dbReference>
<keyword evidence="10" id="KW-1185">Reference proteome</keyword>
<evidence type="ECO:0000256" key="4">
    <source>
        <dbReference type="ARBA" id="ARBA00022989"/>
    </source>
</evidence>
<comment type="subcellular location">
    <subcellularLocation>
        <location evidence="1">Membrane</location>
        <topology evidence="1">Single-pass membrane protein</topology>
    </subcellularLocation>
</comment>
<dbReference type="InterPro" id="IPR001972">
    <property type="entry name" value="Stomatin_HflK_fam"/>
</dbReference>
<dbReference type="EMBL" id="CP002432">
    <property type="protein sequence ID" value="ADU66506.1"/>
    <property type="molecule type" value="Genomic_DNA"/>
</dbReference>
<gene>
    <name evidence="9" type="ordered locus">Selin_1778</name>
</gene>
<dbReference type="InterPro" id="IPR010200">
    <property type="entry name" value="HflC"/>
</dbReference>
<evidence type="ECO:0000256" key="7">
    <source>
        <dbReference type="SAM" id="Phobius"/>
    </source>
</evidence>
<evidence type="ECO:0000313" key="10">
    <source>
        <dbReference type="Proteomes" id="UP000002572"/>
    </source>
</evidence>
<dbReference type="SUPFAM" id="SSF117892">
    <property type="entry name" value="Band 7/SPFH domain"/>
    <property type="match status" value="1"/>
</dbReference>
<dbReference type="PANTHER" id="PTHR42911:SF1">
    <property type="entry name" value="MODULATOR OF FTSH PROTEASE HFLC"/>
    <property type="match status" value="1"/>
</dbReference>
<dbReference type="SMART" id="SM00244">
    <property type="entry name" value="PHB"/>
    <property type="match status" value="1"/>
</dbReference>
<dbReference type="KEGG" id="din:Selin_1778"/>
<dbReference type="NCBIfam" id="TIGR01932">
    <property type="entry name" value="hflC"/>
    <property type="match status" value="1"/>
</dbReference>
<organism evidence="9 10">
    <name type="scientific">Desulfurispirillum indicum (strain ATCC BAA-1389 / DSM 22839 / S5)</name>
    <dbReference type="NCBI Taxonomy" id="653733"/>
    <lineage>
        <taxon>Bacteria</taxon>
        <taxon>Pseudomonadati</taxon>
        <taxon>Chrysiogenota</taxon>
        <taxon>Chrysiogenia</taxon>
        <taxon>Chrysiogenales</taxon>
        <taxon>Chrysiogenaceae</taxon>
        <taxon>Desulfurispirillum</taxon>
    </lineage>
</organism>
<evidence type="ECO:0000256" key="6">
    <source>
        <dbReference type="PIRNR" id="PIRNR005651"/>
    </source>
</evidence>
<dbReference type="CDD" id="cd03405">
    <property type="entry name" value="SPFH_HflC"/>
    <property type="match status" value="1"/>
</dbReference>
<dbReference type="MEROPS" id="I87.001"/>
<dbReference type="AlphaFoldDB" id="E6W186"/>
<dbReference type="InterPro" id="IPR036013">
    <property type="entry name" value="Band_7/SPFH_dom_sf"/>
</dbReference>
<comment type="similarity">
    <text evidence="2 6">Belongs to the band 7/mec-2 family. HflC subfamily.</text>
</comment>
<dbReference type="InParanoid" id="E6W186"/>
<dbReference type="InterPro" id="IPR001107">
    <property type="entry name" value="Band_7"/>
</dbReference>
<keyword evidence="4 7" id="KW-1133">Transmembrane helix</keyword>
<evidence type="ECO:0000256" key="5">
    <source>
        <dbReference type="ARBA" id="ARBA00023136"/>
    </source>
</evidence>
<feature type="domain" description="Band 7" evidence="8">
    <location>
        <begin position="21"/>
        <end position="183"/>
    </location>
</feature>
<name>E6W186_DESIS</name>
<proteinExistence type="inferred from homology"/>
<dbReference type="FunCoup" id="E6W186">
    <property type="interactions" value="133"/>
</dbReference>
<keyword evidence="3 7" id="KW-0812">Transmembrane</keyword>
<comment type="function">
    <text evidence="6">HflC and HflK could regulate a protease.</text>
</comment>